<reference evidence="2 3" key="2">
    <citation type="journal article" date="2021" name="Genomics">
        <title>High-quality reference genome for Clonorchis sinensis.</title>
        <authorList>
            <person name="Young N.D."/>
            <person name="Stroehlein A.J."/>
            <person name="Kinkar L."/>
            <person name="Wang T."/>
            <person name="Sohn W.M."/>
            <person name="Chang B.C.H."/>
            <person name="Kaur P."/>
            <person name="Weisz D."/>
            <person name="Dudchenko O."/>
            <person name="Aiden E.L."/>
            <person name="Korhonen P.K."/>
            <person name="Gasser R.B."/>
        </authorList>
    </citation>
    <scope>NUCLEOTIDE SEQUENCE [LARGE SCALE GENOMIC DNA]</scope>
    <source>
        <strain evidence="2">Cs-k2</strain>
    </source>
</reference>
<proteinExistence type="predicted"/>
<name>A0A3R7D729_CLOSI</name>
<dbReference type="AlphaFoldDB" id="A0A3R7D729"/>
<sequence>MLKLSCTPASGESLSPGASIAKTEHSQHTQTRARERRRKSTTLHTPTDNYEPRVAVILRRSHVPAVATFTKEDSETVSSSLDLLHISHCIYFYTRCN</sequence>
<evidence type="ECO:0000313" key="3">
    <source>
        <dbReference type="Proteomes" id="UP000286415"/>
    </source>
</evidence>
<feature type="region of interest" description="Disordered" evidence="1">
    <location>
        <begin position="1"/>
        <end position="50"/>
    </location>
</feature>
<evidence type="ECO:0000256" key="1">
    <source>
        <dbReference type="SAM" id="MobiDB-lite"/>
    </source>
</evidence>
<dbReference type="InParanoid" id="A0A3R7D729"/>
<dbReference type="Proteomes" id="UP000286415">
    <property type="component" value="Unassembled WGS sequence"/>
</dbReference>
<keyword evidence="3" id="KW-1185">Reference proteome</keyword>
<evidence type="ECO:0000313" key="2">
    <source>
        <dbReference type="EMBL" id="KAG5455222.1"/>
    </source>
</evidence>
<protein>
    <submittedName>
        <fullName evidence="2">Uncharacterized protein</fullName>
    </submittedName>
</protein>
<gene>
    <name evidence="2" type="ORF">CSKR_106472</name>
</gene>
<dbReference type="EMBL" id="NIRI02000005">
    <property type="protein sequence ID" value="KAG5455222.1"/>
    <property type="molecule type" value="Genomic_DNA"/>
</dbReference>
<organism evidence="2 3">
    <name type="scientific">Clonorchis sinensis</name>
    <name type="common">Chinese liver fluke</name>
    <dbReference type="NCBI Taxonomy" id="79923"/>
    <lineage>
        <taxon>Eukaryota</taxon>
        <taxon>Metazoa</taxon>
        <taxon>Spiralia</taxon>
        <taxon>Lophotrochozoa</taxon>
        <taxon>Platyhelminthes</taxon>
        <taxon>Trematoda</taxon>
        <taxon>Digenea</taxon>
        <taxon>Opisthorchiida</taxon>
        <taxon>Opisthorchiata</taxon>
        <taxon>Opisthorchiidae</taxon>
        <taxon>Clonorchis</taxon>
    </lineage>
</organism>
<accession>A0A3R7D729</accession>
<reference evidence="2 3" key="1">
    <citation type="journal article" date="2018" name="Biotechnol. Adv.">
        <title>Improved genomic resources and new bioinformatic workflow for the carcinogenic parasite Clonorchis sinensis: Biotechnological implications.</title>
        <authorList>
            <person name="Wang D."/>
            <person name="Korhonen P.K."/>
            <person name="Gasser R.B."/>
            <person name="Young N.D."/>
        </authorList>
    </citation>
    <scope>NUCLEOTIDE SEQUENCE [LARGE SCALE GENOMIC DNA]</scope>
    <source>
        <strain evidence="2">Cs-k2</strain>
    </source>
</reference>
<comment type="caution">
    <text evidence="2">The sequence shown here is derived from an EMBL/GenBank/DDBJ whole genome shotgun (WGS) entry which is preliminary data.</text>
</comment>